<proteinExistence type="inferred from homology"/>
<protein>
    <submittedName>
        <fullName evidence="9">Sugar kinase</fullName>
    </submittedName>
</protein>
<dbReference type="Proteomes" id="UP000284024">
    <property type="component" value="Unassembled WGS sequence"/>
</dbReference>
<evidence type="ECO:0000256" key="1">
    <source>
        <dbReference type="ARBA" id="ARBA00009156"/>
    </source>
</evidence>
<evidence type="ECO:0000313" key="9">
    <source>
        <dbReference type="EMBL" id="RHH20212.1"/>
    </source>
</evidence>
<evidence type="ECO:0000256" key="2">
    <source>
        <dbReference type="ARBA" id="ARBA00022679"/>
    </source>
</evidence>
<reference evidence="10 11" key="1">
    <citation type="submission" date="2018-08" db="EMBL/GenBank/DDBJ databases">
        <title>A genome reference for cultivated species of the human gut microbiota.</title>
        <authorList>
            <person name="Zou Y."/>
            <person name="Xue W."/>
            <person name="Luo G."/>
        </authorList>
    </citation>
    <scope>NUCLEOTIDE SEQUENCE [LARGE SCALE GENOMIC DNA]</scope>
    <source>
        <strain evidence="9 11">AM18-2AC</strain>
        <strain evidence="8 12">AM22-9LB</strain>
        <strain evidence="7 10">AM27-32LB</strain>
    </source>
</reference>
<comment type="caution">
    <text evidence="9">The sequence shown here is derived from an EMBL/GenBank/DDBJ whole genome shotgun (WGS) entry which is preliminary data.</text>
</comment>
<organism evidence="9 11">
    <name type="scientific">Blautia obeum</name>
    <dbReference type="NCBI Taxonomy" id="40520"/>
    <lineage>
        <taxon>Bacteria</taxon>
        <taxon>Bacillati</taxon>
        <taxon>Bacillota</taxon>
        <taxon>Clostridia</taxon>
        <taxon>Lachnospirales</taxon>
        <taxon>Lachnospiraceae</taxon>
        <taxon>Blautia</taxon>
    </lineage>
</organism>
<dbReference type="PROSITE" id="PS00445">
    <property type="entry name" value="FGGY_KINASES_2"/>
    <property type="match status" value="1"/>
</dbReference>
<comment type="similarity">
    <text evidence="1 4">Belongs to the FGGY kinase family.</text>
</comment>
<dbReference type="InterPro" id="IPR018484">
    <property type="entry name" value="FGGY_N"/>
</dbReference>
<sequence length="507" mass="55557">MQKKYLLGFDVGTSESKGTLTDLEGHVLAIASAKHGIISPYPGFAEHDPIADWMSDLKKVIRELLKQINGRPEEIAAIGISTIMAAVTFVDENCEPLRNAILYGIDTRCVKQTDEINEKIGIEKMQQEFGTICTVEHFGPKILWVKENEPEIFEKTKHITFASGFLTARLTGNYYVDKYSASSALPMLDVKKQQWNDELCGMICSKELLPEIADSTYAVIGTVTAKAAEETGLARGTKVICGTTDAGAEAVSVGVVKPGDTMLMYGSTAFYIGVTGEKISGTKMWSNDYTINHQYCCTGGMATTGSLTRWIRDEMAKELLLQEETGGENAYAALFKEAEGIPVGSDGLIVLPYFQGERMPIQDPKAKGVLFGLNLQHTRGHIIHAAFEGVGYGISQNLQLFADAGIEIGRVTAVGGGTKSLQWLQIVSDICGITQEVPEVTVGASYGDALMAGLAIGTIENPDAIKNLIKIKHVVKPDMKKNKEYKKYKELYKKLYENNKEIMHQLW</sequence>
<evidence type="ECO:0000313" key="7">
    <source>
        <dbReference type="EMBL" id="RHE74754.1"/>
    </source>
</evidence>
<dbReference type="Pfam" id="PF02782">
    <property type="entry name" value="FGGY_C"/>
    <property type="match status" value="1"/>
</dbReference>
<dbReference type="InterPro" id="IPR018485">
    <property type="entry name" value="FGGY_C"/>
</dbReference>
<dbReference type="SUPFAM" id="SSF53067">
    <property type="entry name" value="Actin-like ATPase domain"/>
    <property type="match status" value="2"/>
</dbReference>
<evidence type="ECO:0000313" key="8">
    <source>
        <dbReference type="EMBL" id="RHG18774.1"/>
    </source>
</evidence>
<evidence type="ECO:0000256" key="4">
    <source>
        <dbReference type="RuleBase" id="RU003733"/>
    </source>
</evidence>
<dbReference type="PIRSF" id="PIRSF000538">
    <property type="entry name" value="GlpK"/>
    <property type="match status" value="1"/>
</dbReference>
<dbReference type="EMBL" id="QRJH01000002">
    <property type="protein sequence ID" value="RHH20212.1"/>
    <property type="molecule type" value="Genomic_DNA"/>
</dbReference>
<evidence type="ECO:0000313" key="11">
    <source>
        <dbReference type="Proteomes" id="UP000284024"/>
    </source>
</evidence>
<gene>
    <name evidence="9" type="ORF">DW222_05335</name>
    <name evidence="8" type="ORF">DW272_05685</name>
    <name evidence="7" type="ORF">DW723_09435</name>
</gene>
<dbReference type="Proteomes" id="UP000284220">
    <property type="component" value="Unassembled WGS sequence"/>
</dbReference>
<evidence type="ECO:0000259" key="5">
    <source>
        <dbReference type="Pfam" id="PF00370"/>
    </source>
</evidence>
<dbReference type="GO" id="GO:0005975">
    <property type="term" value="P:carbohydrate metabolic process"/>
    <property type="evidence" value="ECO:0007669"/>
    <property type="project" value="InterPro"/>
</dbReference>
<feature type="domain" description="Carbohydrate kinase FGGY N-terminal" evidence="5">
    <location>
        <begin position="5"/>
        <end position="248"/>
    </location>
</feature>
<dbReference type="Gene3D" id="3.30.420.40">
    <property type="match status" value="2"/>
</dbReference>
<dbReference type="InterPro" id="IPR000577">
    <property type="entry name" value="Carb_kinase_FGGY"/>
</dbReference>
<dbReference type="PANTHER" id="PTHR43095:SF5">
    <property type="entry name" value="XYLULOSE KINASE"/>
    <property type="match status" value="1"/>
</dbReference>
<keyword evidence="3 4" id="KW-0418">Kinase</keyword>
<name>A0A414W4I4_9FIRM</name>
<dbReference type="InterPro" id="IPR043129">
    <property type="entry name" value="ATPase_NBD"/>
</dbReference>
<dbReference type="GO" id="GO:0016301">
    <property type="term" value="F:kinase activity"/>
    <property type="evidence" value="ECO:0007669"/>
    <property type="project" value="UniProtKB-KW"/>
</dbReference>
<evidence type="ECO:0000313" key="10">
    <source>
        <dbReference type="Proteomes" id="UP000283928"/>
    </source>
</evidence>
<dbReference type="GO" id="GO:0016773">
    <property type="term" value="F:phosphotransferase activity, alcohol group as acceptor"/>
    <property type="evidence" value="ECO:0007669"/>
    <property type="project" value="InterPro"/>
</dbReference>
<dbReference type="Proteomes" id="UP000283928">
    <property type="component" value="Unassembled WGS sequence"/>
</dbReference>
<evidence type="ECO:0000256" key="3">
    <source>
        <dbReference type="ARBA" id="ARBA00022777"/>
    </source>
</evidence>
<dbReference type="EMBL" id="QRHZ01000002">
    <property type="protein sequence ID" value="RHG18774.1"/>
    <property type="molecule type" value="Genomic_DNA"/>
</dbReference>
<accession>A0A414W4I4</accession>
<evidence type="ECO:0000259" key="6">
    <source>
        <dbReference type="Pfam" id="PF02782"/>
    </source>
</evidence>
<feature type="domain" description="Carbohydrate kinase FGGY C-terminal" evidence="6">
    <location>
        <begin position="263"/>
        <end position="455"/>
    </location>
</feature>
<dbReference type="InterPro" id="IPR050406">
    <property type="entry name" value="FGGY_Carb_Kinase"/>
</dbReference>
<dbReference type="CDD" id="cd07804">
    <property type="entry name" value="ASKHA_NBD_FGGY_RrXK-like"/>
    <property type="match status" value="1"/>
</dbReference>
<dbReference type="Pfam" id="PF00370">
    <property type="entry name" value="FGGY_N"/>
    <property type="match status" value="1"/>
</dbReference>
<dbReference type="RefSeq" id="WP_117627585.1">
    <property type="nucleotide sequence ID" value="NZ_JANFYR010000006.1"/>
</dbReference>
<dbReference type="AlphaFoldDB" id="A0A414W4I4"/>
<keyword evidence="2 4" id="KW-0808">Transferase</keyword>
<evidence type="ECO:0000313" key="12">
    <source>
        <dbReference type="Proteomes" id="UP000284220"/>
    </source>
</evidence>
<dbReference type="PANTHER" id="PTHR43095">
    <property type="entry name" value="SUGAR KINASE"/>
    <property type="match status" value="1"/>
</dbReference>
<dbReference type="EMBL" id="QSKO01000012">
    <property type="protein sequence ID" value="RHE74754.1"/>
    <property type="molecule type" value="Genomic_DNA"/>
</dbReference>
<dbReference type="InterPro" id="IPR018483">
    <property type="entry name" value="Carb_kinase_FGGY_CS"/>
</dbReference>